<dbReference type="OrthoDB" id="410381at2759"/>
<protein>
    <submittedName>
        <fullName evidence="2">Uncharacterized protein</fullName>
    </submittedName>
</protein>
<evidence type="ECO:0000313" key="2">
    <source>
        <dbReference type="EMBL" id="KAJ7317013.1"/>
    </source>
</evidence>
<feature type="non-terminal residue" evidence="2">
    <location>
        <position position="1"/>
    </location>
</feature>
<evidence type="ECO:0000313" key="3">
    <source>
        <dbReference type="Proteomes" id="UP001142489"/>
    </source>
</evidence>
<keyword evidence="3" id="KW-1185">Reference proteome</keyword>
<gene>
    <name evidence="2" type="ORF">JRQ81_003175</name>
</gene>
<organism evidence="2 3">
    <name type="scientific">Phrynocephalus forsythii</name>
    <dbReference type="NCBI Taxonomy" id="171643"/>
    <lineage>
        <taxon>Eukaryota</taxon>
        <taxon>Metazoa</taxon>
        <taxon>Chordata</taxon>
        <taxon>Craniata</taxon>
        <taxon>Vertebrata</taxon>
        <taxon>Euteleostomi</taxon>
        <taxon>Lepidosauria</taxon>
        <taxon>Squamata</taxon>
        <taxon>Bifurcata</taxon>
        <taxon>Unidentata</taxon>
        <taxon>Episquamata</taxon>
        <taxon>Toxicofera</taxon>
        <taxon>Iguania</taxon>
        <taxon>Acrodonta</taxon>
        <taxon>Agamidae</taxon>
        <taxon>Agaminae</taxon>
        <taxon>Phrynocephalus</taxon>
    </lineage>
</organism>
<feature type="non-terminal residue" evidence="2">
    <location>
        <position position="89"/>
    </location>
</feature>
<feature type="region of interest" description="Disordered" evidence="1">
    <location>
        <begin position="53"/>
        <end position="89"/>
    </location>
</feature>
<sequence length="89" mass="10142">KAPQRRPQLRYKDICKRDLKALGMDLNRWETLTSIALSGGKRYSMVYINLKRHLSNRQRKRGRHGKNETPGPGKKQNTSAPSAVETAIP</sequence>
<dbReference type="EMBL" id="JAPFRF010000011">
    <property type="protein sequence ID" value="KAJ7317013.1"/>
    <property type="molecule type" value="Genomic_DNA"/>
</dbReference>
<name>A0A9Q0XJC0_9SAUR</name>
<proteinExistence type="predicted"/>
<dbReference type="Proteomes" id="UP001142489">
    <property type="component" value="Unassembled WGS sequence"/>
</dbReference>
<reference evidence="2" key="1">
    <citation type="journal article" date="2023" name="DNA Res.">
        <title>Chromosome-level genome assembly of Phrynocephalus forsythii using third-generation DNA sequencing and Hi-C analysis.</title>
        <authorList>
            <person name="Qi Y."/>
            <person name="Zhao W."/>
            <person name="Zhao Y."/>
            <person name="Niu C."/>
            <person name="Cao S."/>
            <person name="Zhang Y."/>
        </authorList>
    </citation>
    <scope>NUCLEOTIDE SEQUENCE</scope>
    <source>
        <tissue evidence="2">Muscle</tissue>
    </source>
</reference>
<feature type="compositionally biased region" description="Basic residues" evidence="1">
    <location>
        <begin position="53"/>
        <end position="64"/>
    </location>
</feature>
<dbReference type="AlphaFoldDB" id="A0A9Q0XJC0"/>
<evidence type="ECO:0000256" key="1">
    <source>
        <dbReference type="SAM" id="MobiDB-lite"/>
    </source>
</evidence>
<comment type="caution">
    <text evidence="2">The sequence shown here is derived from an EMBL/GenBank/DDBJ whole genome shotgun (WGS) entry which is preliminary data.</text>
</comment>
<accession>A0A9Q0XJC0</accession>